<dbReference type="SUPFAM" id="SSF51735">
    <property type="entry name" value="NAD(P)-binding Rossmann-fold domains"/>
    <property type="match status" value="1"/>
</dbReference>
<dbReference type="PRINTS" id="PR00081">
    <property type="entry name" value="GDHRDH"/>
</dbReference>
<dbReference type="InterPro" id="IPR045000">
    <property type="entry name" value="TR"/>
</dbReference>
<dbReference type="AlphaFoldDB" id="A0A6P9EAT8"/>
<sequence length="189" mass="21028">MLILCWRIISIKINNVGKNKMKPTMEYKAEDFSLIMSTNFESAYQYLSRLAHPLLKASSAGSIVFLSSVCDSYQSTLDPYIYIYIYIYRATEGAMNQLTKNLACESAKDNIRTNCVAPWFTTTPLAEPFLTDEKKFKAIISRTPMGRIGEPKEVSSLVAFLCLPAASFITGHTICVDGGMTVNGLMMST</sequence>
<evidence type="ECO:0000256" key="1">
    <source>
        <dbReference type="ARBA" id="ARBA00022857"/>
    </source>
</evidence>
<keyword evidence="2" id="KW-0560">Oxidoreductase</keyword>
<dbReference type="KEGG" id="jre:109006465"/>
<evidence type="ECO:0000313" key="4">
    <source>
        <dbReference type="Proteomes" id="UP000235220"/>
    </source>
</evidence>
<dbReference type="Pfam" id="PF13561">
    <property type="entry name" value="adh_short_C2"/>
    <property type="match status" value="1"/>
</dbReference>
<dbReference type="InterPro" id="IPR036291">
    <property type="entry name" value="NAD(P)-bd_dom_sf"/>
</dbReference>
<dbReference type="Proteomes" id="UP000235220">
    <property type="component" value="Chromosome 14"/>
</dbReference>
<dbReference type="PANTHER" id="PTHR42898">
    <property type="entry name" value="TROPINONE REDUCTASE"/>
    <property type="match status" value="1"/>
</dbReference>
<organism evidence="4 5">
    <name type="scientific">Juglans regia</name>
    <name type="common">English walnut</name>
    <dbReference type="NCBI Taxonomy" id="51240"/>
    <lineage>
        <taxon>Eukaryota</taxon>
        <taxon>Viridiplantae</taxon>
        <taxon>Streptophyta</taxon>
        <taxon>Embryophyta</taxon>
        <taxon>Tracheophyta</taxon>
        <taxon>Spermatophyta</taxon>
        <taxon>Magnoliopsida</taxon>
        <taxon>eudicotyledons</taxon>
        <taxon>Gunneridae</taxon>
        <taxon>Pentapetalae</taxon>
        <taxon>rosids</taxon>
        <taxon>fabids</taxon>
        <taxon>Fagales</taxon>
        <taxon>Juglandaceae</taxon>
        <taxon>Juglans</taxon>
    </lineage>
</organism>
<dbReference type="GO" id="GO:0016491">
    <property type="term" value="F:oxidoreductase activity"/>
    <property type="evidence" value="ECO:0007669"/>
    <property type="project" value="UniProtKB-KW"/>
</dbReference>
<dbReference type="GeneID" id="109006465"/>
<proteinExistence type="inferred from homology"/>
<accession>A0A6P9EAT8</accession>
<dbReference type="RefSeq" id="XP_035541458.1">
    <property type="nucleotide sequence ID" value="XM_035685565.1"/>
</dbReference>
<reference evidence="5" key="1">
    <citation type="submission" date="2025-08" db="UniProtKB">
        <authorList>
            <consortium name="RefSeq"/>
        </authorList>
    </citation>
    <scope>IDENTIFICATION</scope>
    <source>
        <tissue evidence="5">Leaves</tissue>
    </source>
</reference>
<protein>
    <submittedName>
        <fullName evidence="5">Tropinone reductase homolog At5g06060-like</fullName>
    </submittedName>
</protein>
<dbReference type="InParanoid" id="A0A6P9EAT8"/>
<dbReference type="OrthoDB" id="417891at2759"/>
<evidence type="ECO:0000313" key="5">
    <source>
        <dbReference type="RefSeq" id="XP_035541458.1"/>
    </source>
</evidence>
<evidence type="ECO:0000256" key="3">
    <source>
        <dbReference type="ARBA" id="ARBA00025714"/>
    </source>
</evidence>
<dbReference type="PANTHER" id="PTHR42898:SF79">
    <property type="entry name" value="NAD(P)-BINDING ROSSMANN-FOLD PROTEIN"/>
    <property type="match status" value="1"/>
</dbReference>
<dbReference type="InterPro" id="IPR002347">
    <property type="entry name" value="SDR_fam"/>
</dbReference>
<keyword evidence="1" id="KW-0521">NADP</keyword>
<gene>
    <name evidence="5" type="primary">LOC109006465</name>
</gene>
<dbReference type="Gene3D" id="3.40.50.720">
    <property type="entry name" value="NAD(P)-binding Rossmann-like Domain"/>
    <property type="match status" value="1"/>
</dbReference>
<evidence type="ECO:0000256" key="2">
    <source>
        <dbReference type="ARBA" id="ARBA00023002"/>
    </source>
</evidence>
<keyword evidence="4" id="KW-1185">Reference proteome</keyword>
<name>A0A6P9EAT8_JUGRE</name>
<comment type="similarity">
    <text evidence="3">Belongs to the short-chain dehydrogenases/reductases (SDR) family. SDR65C subfamily.</text>
</comment>